<dbReference type="EMBL" id="LCFB01000029">
    <property type="protein sequence ID" value="KKS83951.1"/>
    <property type="molecule type" value="Genomic_DNA"/>
</dbReference>
<keyword evidence="1" id="KW-0472">Membrane</keyword>
<keyword evidence="1" id="KW-1133">Transmembrane helix</keyword>
<organism evidence="2 3">
    <name type="scientific">Candidatus Gottesmanbacteria bacterium GW2011_GWA1_43_11</name>
    <dbReference type="NCBI Taxonomy" id="1618436"/>
    <lineage>
        <taxon>Bacteria</taxon>
        <taxon>Candidatus Gottesmaniibacteriota</taxon>
    </lineage>
</organism>
<evidence type="ECO:0000313" key="2">
    <source>
        <dbReference type="EMBL" id="KKS83951.1"/>
    </source>
</evidence>
<dbReference type="Proteomes" id="UP000034543">
    <property type="component" value="Unassembled WGS sequence"/>
</dbReference>
<gene>
    <name evidence="2" type="ORF">UV59_C0029G0023</name>
</gene>
<comment type="caution">
    <text evidence="2">The sequence shown here is derived from an EMBL/GenBank/DDBJ whole genome shotgun (WGS) entry which is preliminary data.</text>
</comment>
<name>A0A0G1ELM1_9BACT</name>
<sequence length="218" mass="24787">MGKSIVFKILIIVTILTFLGLSSYQIIKIDGGKYPYCFYLPPYGTAKFDWSTYQYSKFRDECLVRVGAIFSDPSVCTLTKGLSYYDCFGRLGKISKDPNICNKFQTDQFMRQSCFNQMVLYNYNLTGDPCEALSNPEKGTCYRSLANSKKDENYCLKIDMDSYGGNPKFNCLVDLAIIKNNDKLCDLLDSSMPENMNSTTCKRAAANVNRQKEVRQTL</sequence>
<reference evidence="2 3" key="1">
    <citation type="journal article" date="2015" name="Nature">
        <title>rRNA introns, odd ribosomes, and small enigmatic genomes across a large radiation of phyla.</title>
        <authorList>
            <person name="Brown C.T."/>
            <person name="Hug L.A."/>
            <person name="Thomas B.C."/>
            <person name="Sharon I."/>
            <person name="Castelle C.J."/>
            <person name="Singh A."/>
            <person name="Wilkins M.J."/>
            <person name="Williams K.H."/>
            <person name="Banfield J.F."/>
        </authorList>
    </citation>
    <scope>NUCLEOTIDE SEQUENCE [LARGE SCALE GENOMIC DNA]</scope>
</reference>
<evidence type="ECO:0000313" key="3">
    <source>
        <dbReference type="Proteomes" id="UP000034543"/>
    </source>
</evidence>
<proteinExistence type="predicted"/>
<keyword evidence="1" id="KW-0812">Transmembrane</keyword>
<protein>
    <submittedName>
        <fullName evidence="2">Uncharacterized protein</fullName>
    </submittedName>
</protein>
<accession>A0A0G1ELM1</accession>
<evidence type="ECO:0000256" key="1">
    <source>
        <dbReference type="SAM" id="Phobius"/>
    </source>
</evidence>
<dbReference type="AlphaFoldDB" id="A0A0G1ELM1"/>
<feature type="transmembrane region" description="Helical" evidence="1">
    <location>
        <begin position="6"/>
        <end position="27"/>
    </location>
</feature>